<organism evidence="1">
    <name type="scientific">gut metagenome</name>
    <dbReference type="NCBI Taxonomy" id="749906"/>
    <lineage>
        <taxon>unclassified sequences</taxon>
        <taxon>metagenomes</taxon>
        <taxon>organismal metagenomes</taxon>
    </lineage>
</organism>
<gene>
    <name evidence="1" type="ORF">EVA_11775</name>
</gene>
<evidence type="ECO:0000313" key="1">
    <source>
        <dbReference type="EMBL" id="EJX00121.1"/>
    </source>
</evidence>
<sequence>MIYKGNIFFQNIPKQLFKLIIQPLINHSKGHFTTFWQFLTAIQSMFAHASLCSILNRSDRLFLPLAVVLFLSHNKNNHTGRINTNKN</sequence>
<reference evidence="1" key="1">
    <citation type="journal article" date="2012" name="PLoS ONE">
        <title>Gene sets for utilization of primary and secondary nutrition supplies in the distal gut of endangered iberian lynx.</title>
        <authorList>
            <person name="Alcaide M."/>
            <person name="Messina E."/>
            <person name="Richter M."/>
            <person name="Bargiela R."/>
            <person name="Peplies J."/>
            <person name="Huws S.A."/>
            <person name="Newbold C.J."/>
            <person name="Golyshin P.N."/>
            <person name="Simon M.A."/>
            <person name="Lopez G."/>
            <person name="Yakimov M.M."/>
            <person name="Ferrer M."/>
        </authorList>
    </citation>
    <scope>NUCLEOTIDE SEQUENCE</scope>
</reference>
<protein>
    <submittedName>
        <fullName evidence="1">Uncharacterized protein</fullName>
    </submittedName>
</protein>
<proteinExistence type="predicted"/>
<comment type="caution">
    <text evidence="1">The sequence shown here is derived from an EMBL/GenBank/DDBJ whole genome shotgun (WGS) entry which is preliminary data.</text>
</comment>
<dbReference type="AlphaFoldDB" id="J9CJ94"/>
<name>J9CJ94_9ZZZZ</name>
<accession>J9CJ94</accession>
<dbReference type="EMBL" id="AMCI01003523">
    <property type="protein sequence ID" value="EJX00121.1"/>
    <property type="molecule type" value="Genomic_DNA"/>
</dbReference>